<gene>
    <name evidence="6" type="primary">lpdA_1</name>
    <name evidence="6" type="ORF">NCTC10974_04679</name>
</gene>
<evidence type="ECO:0000256" key="3">
    <source>
        <dbReference type="ARBA" id="ARBA00022827"/>
    </source>
</evidence>
<dbReference type="PRINTS" id="PR00411">
    <property type="entry name" value="PNDRDTASEI"/>
</dbReference>
<keyword evidence="2" id="KW-0285">Flavoprotein</keyword>
<dbReference type="GO" id="GO:0050660">
    <property type="term" value="F:flavin adenine dinucleotide binding"/>
    <property type="evidence" value="ECO:0007669"/>
    <property type="project" value="TreeGrafter"/>
</dbReference>
<sequence>MTKLIFDKESHRVIGGAIVGTNGGELLGEIGLAIEMGCDAEDIALTIHAHPTLHESVGLRQKCSKVALPTCRTRKRRRSNFRLPEHPAIKKAASHAAFLRL</sequence>
<keyword evidence="6" id="KW-0560">Oxidoreductase</keyword>
<proteinExistence type="inferred from homology"/>
<feature type="domain" description="Pyridine nucleotide-disulphide oxidoreductase dimerisation" evidence="5">
    <location>
        <begin position="1"/>
        <end position="57"/>
    </location>
</feature>
<evidence type="ECO:0000256" key="4">
    <source>
        <dbReference type="ARBA" id="ARBA00023027"/>
    </source>
</evidence>
<dbReference type="PANTHER" id="PTHR22912">
    <property type="entry name" value="DISULFIDE OXIDOREDUCTASE"/>
    <property type="match status" value="1"/>
</dbReference>
<dbReference type="AlphaFoldDB" id="A0A485JNA1"/>
<dbReference type="GO" id="GO:0006103">
    <property type="term" value="P:2-oxoglutarate metabolic process"/>
    <property type="evidence" value="ECO:0007669"/>
    <property type="project" value="TreeGrafter"/>
</dbReference>
<dbReference type="InterPro" id="IPR004099">
    <property type="entry name" value="Pyr_nucl-diS_OxRdtase_dimer"/>
</dbReference>
<keyword evidence="4" id="KW-0520">NAD</keyword>
<evidence type="ECO:0000256" key="1">
    <source>
        <dbReference type="ARBA" id="ARBA00007532"/>
    </source>
</evidence>
<keyword evidence="3" id="KW-0274">FAD</keyword>
<name>A0A485JNA1_ECOLX</name>
<dbReference type="Gene3D" id="3.30.390.30">
    <property type="match status" value="1"/>
</dbReference>
<evidence type="ECO:0000313" key="7">
    <source>
        <dbReference type="Proteomes" id="UP000358010"/>
    </source>
</evidence>
<dbReference type="GO" id="GO:0004148">
    <property type="term" value="F:dihydrolipoyl dehydrogenase (NADH) activity"/>
    <property type="evidence" value="ECO:0007669"/>
    <property type="project" value="UniProtKB-EC"/>
</dbReference>
<dbReference type="EMBL" id="CAADJZ010000001">
    <property type="protein sequence ID" value="VFT71072.1"/>
    <property type="molecule type" value="Genomic_DNA"/>
</dbReference>
<comment type="similarity">
    <text evidence="1">Belongs to the class-I pyridine nucleotide-disulfide oxidoreductase family.</text>
</comment>
<dbReference type="InterPro" id="IPR016156">
    <property type="entry name" value="FAD/NAD-linked_Rdtase_dimer_sf"/>
</dbReference>
<dbReference type="SUPFAM" id="SSF55424">
    <property type="entry name" value="FAD/NAD-linked reductases, dimerisation (C-terminal) domain"/>
    <property type="match status" value="1"/>
</dbReference>
<evidence type="ECO:0000259" key="5">
    <source>
        <dbReference type="Pfam" id="PF02852"/>
    </source>
</evidence>
<evidence type="ECO:0000256" key="2">
    <source>
        <dbReference type="ARBA" id="ARBA00022630"/>
    </source>
</evidence>
<dbReference type="PANTHER" id="PTHR22912:SF160">
    <property type="entry name" value="DIHYDROLIPOYL DEHYDROGENASE"/>
    <property type="match status" value="1"/>
</dbReference>
<evidence type="ECO:0000313" key="6">
    <source>
        <dbReference type="EMBL" id="VFT71072.1"/>
    </source>
</evidence>
<dbReference type="InterPro" id="IPR050151">
    <property type="entry name" value="Class-I_Pyr_Nuc-Dis_Oxidored"/>
</dbReference>
<accession>A0A485JNA1</accession>
<dbReference type="Pfam" id="PF02852">
    <property type="entry name" value="Pyr_redox_dim"/>
    <property type="match status" value="1"/>
</dbReference>
<dbReference type="Proteomes" id="UP000358010">
    <property type="component" value="Unassembled WGS sequence"/>
</dbReference>
<protein>
    <submittedName>
        <fullName evidence="6">Dihydrolipoamide dehydrogenase</fullName>
        <ecNumber evidence="6">1.8.1.4</ecNumber>
    </submittedName>
</protein>
<dbReference type="EC" id="1.8.1.4" evidence="6"/>
<organism evidence="6 7">
    <name type="scientific">Escherichia coli</name>
    <dbReference type="NCBI Taxonomy" id="562"/>
    <lineage>
        <taxon>Bacteria</taxon>
        <taxon>Pseudomonadati</taxon>
        <taxon>Pseudomonadota</taxon>
        <taxon>Gammaproteobacteria</taxon>
        <taxon>Enterobacterales</taxon>
        <taxon>Enterobacteriaceae</taxon>
        <taxon>Escherichia</taxon>
    </lineage>
</organism>
<reference evidence="6 7" key="1">
    <citation type="submission" date="2019-03" db="EMBL/GenBank/DDBJ databases">
        <authorList>
            <consortium name="Pathogen Informatics"/>
        </authorList>
    </citation>
    <scope>NUCLEOTIDE SEQUENCE [LARGE SCALE GENOMIC DNA]</scope>
    <source>
        <strain evidence="6 7">NCTC10974</strain>
    </source>
</reference>